<dbReference type="EMBL" id="CAJJDP010000042">
    <property type="protein sequence ID" value="CAD8163057.1"/>
    <property type="molecule type" value="Genomic_DNA"/>
</dbReference>
<dbReference type="OrthoDB" id="10533836at2759"/>
<feature type="region of interest" description="Disordered" evidence="1">
    <location>
        <begin position="1"/>
        <end position="25"/>
    </location>
</feature>
<gene>
    <name evidence="2" type="ORF">POCTA_138.1.T0420292</name>
</gene>
<accession>A0A8S1UFV7</accession>
<evidence type="ECO:0000313" key="2">
    <source>
        <dbReference type="EMBL" id="CAD8163057.1"/>
    </source>
</evidence>
<evidence type="ECO:0000256" key="1">
    <source>
        <dbReference type="SAM" id="MobiDB-lite"/>
    </source>
</evidence>
<comment type="caution">
    <text evidence="2">The sequence shown here is derived from an EMBL/GenBank/DDBJ whole genome shotgun (WGS) entry which is preliminary data.</text>
</comment>
<dbReference type="AlphaFoldDB" id="A0A8S1UFV7"/>
<organism evidence="2 3">
    <name type="scientific">Paramecium octaurelia</name>
    <dbReference type="NCBI Taxonomy" id="43137"/>
    <lineage>
        <taxon>Eukaryota</taxon>
        <taxon>Sar</taxon>
        <taxon>Alveolata</taxon>
        <taxon>Ciliophora</taxon>
        <taxon>Intramacronucleata</taxon>
        <taxon>Oligohymenophorea</taxon>
        <taxon>Peniculida</taxon>
        <taxon>Parameciidae</taxon>
        <taxon>Paramecium</taxon>
    </lineage>
</organism>
<keyword evidence="3" id="KW-1185">Reference proteome</keyword>
<sequence length="104" mass="12296">MKSQLKHPKDVHPRPSSSMEDKEEAQMECVDIQRGQELIRGKKVRFRTKEPLQILSGLASQRRMLNYLFKLILQIQIILNCNLKIKSYSLFIFHQQIFLKVDLV</sequence>
<evidence type="ECO:0000313" key="3">
    <source>
        <dbReference type="Proteomes" id="UP000683925"/>
    </source>
</evidence>
<dbReference type="Proteomes" id="UP000683925">
    <property type="component" value="Unassembled WGS sequence"/>
</dbReference>
<reference evidence="2" key="1">
    <citation type="submission" date="2021-01" db="EMBL/GenBank/DDBJ databases">
        <authorList>
            <consortium name="Genoscope - CEA"/>
            <person name="William W."/>
        </authorList>
    </citation>
    <scope>NUCLEOTIDE SEQUENCE</scope>
</reference>
<protein>
    <submittedName>
        <fullName evidence="2">Uncharacterized protein</fullName>
    </submittedName>
</protein>
<proteinExistence type="predicted"/>
<name>A0A8S1UFV7_PAROT</name>